<dbReference type="SUPFAM" id="SSF48452">
    <property type="entry name" value="TPR-like"/>
    <property type="match status" value="1"/>
</dbReference>
<dbReference type="Gene3D" id="1.25.40.10">
    <property type="entry name" value="Tetratricopeptide repeat domain"/>
    <property type="match status" value="1"/>
</dbReference>
<dbReference type="InterPro" id="IPR019734">
    <property type="entry name" value="TPR_rpt"/>
</dbReference>
<dbReference type="Proteomes" id="UP000023152">
    <property type="component" value="Unassembled WGS sequence"/>
</dbReference>
<comment type="caution">
    <text evidence="3">The sequence shown here is derived from an EMBL/GenBank/DDBJ whole genome shotgun (WGS) entry which is preliminary data.</text>
</comment>
<dbReference type="PROSITE" id="PS50005">
    <property type="entry name" value="TPR"/>
    <property type="match status" value="1"/>
</dbReference>
<evidence type="ECO:0000256" key="2">
    <source>
        <dbReference type="PROSITE-ProRule" id="PRU00339"/>
    </source>
</evidence>
<dbReference type="PANTHER" id="PTHR46423:SF1">
    <property type="entry name" value="RNA POLYMERASE II-ASSOCIATED PROTEIN 3"/>
    <property type="match status" value="1"/>
</dbReference>
<evidence type="ECO:0000313" key="4">
    <source>
        <dbReference type="Proteomes" id="UP000023152"/>
    </source>
</evidence>
<gene>
    <name evidence="3" type="ORF">RFI_36952</name>
</gene>
<dbReference type="GO" id="GO:0101031">
    <property type="term" value="C:protein folding chaperone complex"/>
    <property type="evidence" value="ECO:0007669"/>
    <property type="project" value="TreeGrafter"/>
</dbReference>
<reference evidence="3 4" key="1">
    <citation type="journal article" date="2013" name="Curr. Biol.">
        <title>The Genome of the Foraminiferan Reticulomyxa filosa.</title>
        <authorList>
            <person name="Glockner G."/>
            <person name="Hulsmann N."/>
            <person name="Schleicher M."/>
            <person name="Noegel A.A."/>
            <person name="Eichinger L."/>
            <person name="Gallinger C."/>
            <person name="Pawlowski J."/>
            <person name="Sierra R."/>
            <person name="Euteneuer U."/>
            <person name="Pillet L."/>
            <person name="Moustafa A."/>
            <person name="Platzer M."/>
            <person name="Groth M."/>
            <person name="Szafranski K."/>
            <person name="Schliwa M."/>
        </authorList>
    </citation>
    <scope>NUCLEOTIDE SEQUENCE [LARGE SCALE GENOMIC DNA]</scope>
</reference>
<feature type="repeat" description="TPR" evidence="2">
    <location>
        <begin position="60"/>
        <end position="93"/>
    </location>
</feature>
<evidence type="ECO:0000256" key="1">
    <source>
        <dbReference type="ARBA" id="ARBA00022803"/>
    </source>
</evidence>
<dbReference type="SMART" id="SM00028">
    <property type="entry name" value="TPR"/>
    <property type="match status" value="2"/>
</dbReference>
<accession>X6LET0</accession>
<keyword evidence="4" id="KW-1185">Reference proteome</keyword>
<dbReference type="EMBL" id="ASPP01040882">
    <property type="protein sequence ID" value="ETO00488.1"/>
    <property type="molecule type" value="Genomic_DNA"/>
</dbReference>
<proteinExistence type="predicted"/>
<name>X6LET0_RETFI</name>
<dbReference type="AlphaFoldDB" id="X6LET0"/>
<feature type="non-terminal residue" evidence="3">
    <location>
        <position position="1"/>
    </location>
</feature>
<dbReference type="OrthoDB" id="1872379at2759"/>
<protein>
    <submittedName>
        <fullName evidence="3">DnaJ domain-containing protein</fullName>
    </submittedName>
</protein>
<dbReference type="InterPro" id="IPR051966">
    <property type="entry name" value="RPAP3"/>
</dbReference>
<organism evidence="3 4">
    <name type="scientific">Reticulomyxa filosa</name>
    <dbReference type="NCBI Taxonomy" id="46433"/>
    <lineage>
        <taxon>Eukaryota</taxon>
        <taxon>Sar</taxon>
        <taxon>Rhizaria</taxon>
        <taxon>Retaria</taxon>
        <taxon>Foraminifera</taxon>
        <taxon>Monothalamids</taxon>
        <taxon>Reticulomyxidae</taxon>
        <taxon>Reticulomyxa</taxon>
    </lineage>
</organism>
<dbReference type="PANTHER" id="PTHR46423">
    <property type="entry name" value="RNA POLYMERASE II-ASSOCIATED PROTEIN 3"/>
    <property type="match status" value="1"/>
</dbReference>
<dbReference type="InterPro" id="IPR011990">
    <property type="entry name" value="TPR-like_helical_dom_sf"/>
</dbReference>
<keyword evidence="1 2" id="KW-0802">TPR repeat</keyword>
<sequence>KILKHDPDNEEVQMWLKLFKLAPRMKDEGNEAYKNGLLDEAIDKYTKCIHADPCNHGFNIIVYYNRADVWIKKAQYQKAFDDCTICIEIDPNNAKALIRRSQAALELKKSKRKNVCFFIFYYFIFIIFCI</sequence>
<evidence type="ECO:0000313" key="3">
    <source>
        <dbReference type="EMBL" id="ETO00488.1"/>
    </source>
</evidence>